<dbReference type="Proteomes" id="UP000272474">
    <property type="component" value="Unassembled WGS sequence"/>
</dbReference>
<reference evidence="2 3" key="1">
    <citation type="journal article" date="2014" name="Int. J. Syst. Evol. Microbiol.">
        <title>Streptomyces hoynatensis sp. nov., isolated from deep marine sediment.</title>
        <authorList>
            <person name="Veyisoglu A."/>
            <person name="Sahin N."/>
        </authorList>
    </citation>
    <scope>NUCLEOTIDE SEQUENCE [LARGE SCALE GENOMIC DNA]</scope>
    <source>
        <strain evidence="2 3">KCTC 29097</strain>
    </source>
</reference>
<evidence type="ECO:0000256" key="1">
    <source>
        <dbReference type="SAM" id="Phobius"/>
    </source>
</evidence>
<evidence type="ECO:0000313" key="2">
    <source>
        <dbReference type="EMBL" id="RKN43227.1"/>
    </source>
</evidence>
<dbReference type="Gene3D" id="2.60.120.200">
    <property type="match status" value="1"/>
</dbReference>
<sequence>MVPYRSNFADGTPGFGGLLRAEWTKFRSVPRWVLTLLAAVVLTVLIALITANGSERAVAGGGEDPADSGASADFRIRDGGHFLYQPLPGDGELVARVTELTGTQDWAKAGLMIRAGDEAGGTYAALVATPGHGVRLQTGFTQVAGERAEAAVPRWLRLTREGRTVTGYESADGENWSRVGSVDLTGLPATAQAGLFVASPDEVHVDRQFGGESISQEPTEAEATFDGVTLRPESGAAAGEWQDRARSLAAGGSATRLGPDAFTLRGAGDIGLDPGFADDSARNLLEGALAGLVAVVALAVLFLGSEYRRGMIRLTFAATPGRGRVLAAKATVLGAVAGAAGAVAAAAAVLLAGPMLDGAGRVSLTEGPVLRAVLGTGLLLGLVAVLALGVTALVRHSAAAIALVLLPLLVPRLLAGGLPLNAAEWLQRLTPAAGFAIQQTVRRYDTAIGPWAGLAVLAGYTAVVLAAAYARMRRRDA</sequence>
<keyword evidence="1" id="KW-0812">Transmembrane</keyword>
<proteinExistence type="predicted"/>
<dbReference type="OrthoDB" id="185815at2"/>
<name>A0A3A9Z7G4_9ACTN</name>
<organism evidence="2 3">
    <name type="scientific">Streptomyces hoynatensis</name>
    <dbReference type="NCBI Taxonomy" id="1141874"/>
    <lineage>
        <taxon>Bacteria</taxon>
        <taxon>Bacillati</taxon>
        <taxon>Actinomycetota</taxon>
        <taxon>Actinomycetes</taxon>
        <taxon>Kitasatosporales</taxon>
        <taxon>Streptomycetaceae</taxon>
        <taxon>Streptomyces</taxon>
    </lineage>
</organism>
<dbReference type="EMBL" id="RBAL01000005">
    <property type="protein sequence ID" value="RKN43227.1"/>
    <property type="molecule type" value="Genomic_DNA"/>
</dbReference>
<dbReference type="GO" id="GO:0140359">
    <property type="term" value="F:ABC-type transporter activity"/>
    <property type="evidence" value="ECO:0007669"/>
    <property type="project" value="InterPro"/>
</dbReference>
<gene>
    <name evidence="2" type="ORF">D7294_10815</name>
</gene>
<accession>A0A3A9Z7G4</accession>
<dbReference type="GO" id="GO:0005886">
    <property type="term" value="C:plasma membrane"/>
    <property type="evidence" value="ECO:0007669"/>
    <property type="project" value="UniProtKB-SubCell"/>
</dbReference>
<feature type="transmembrane region" description="Helical" evidence="1">
    <location>
        <begin position="32"/>
        <end position="51"/>
    </location>
</feature>
<comment type="caution">
    <text evidence="2">The sequence shown here is derived from an EMBL/GenBank/DDBJ whole genome shotgun (WGS) entry which is preliminary data.</text>
</comment>
<feature type="transmembrane region" description="Helical" evidence="1">
    <location>
        <begin position="451"/>
        <end position="470"/>
    </location>
</feature>
<feature type="transmembrane region" description="Helical" evidence="1">
    <location>
        <begin position="325"/>
        <end position="352"/>
    </location>
</feature>
<dbReference type="AlphaFoldDB" id="A0A3A9Z7G4"/>
<protein>
    <submittedName>
        <fullName evidence="2">ABC transporter permease</fullName>
    </submittedName>
</protein>
<keyword evidence="1" id="KW-0472">Membrane</keyword>
<feature type="transmembrane region" description="Helical" evidence="1">
    <location>
        <begin position="284"/>
        <end position="304"/>
    </location>
</feature>
<feature type="transmembrane region" description="Helical" evidence="1">
    <location>
        <begin position="372"/>
        <end position="394"/>
    </location>
</feature>
<evidence type="ECO:0000313" key="3">
    <source>
        <dbReference type="Proteomes" id="UP000272474"/>
    </source>
</evidence>
<keyword evidence="3" id="KW-1185">Reference proteome</keyword>
<keyword evidence="1" id="KW-1133">Transmembrane helix</keyword>
<feature type="transmembrane region" description="Helical" evidence="1">
    <location>
        <begin position="401"/>
        <end position="420"/>
    </location>
</feature>